<keyword evidence="3" id="KW-0804">Transcription</keyword>
<dbReference type="PRINTS" id="PR00598">
    <property type="entry name" value="HTHMARR"/>
</dbReference>
<gene>
    <name evidence="5" type="ORF">AMD00_09765</name>
</gene>
<sequence length="167" mass="18704">MSSHQDDPTLDPQEQFTSLMRGLGTRTILHQQNVAASLGLYNNDFISLDILRETGPITAGELSKKTGLATGSITSLVDRLEKIGYVRRQNDPNDRRRVIIVPEYESKEEIRNTYEPLHKAMLNLASSYTPEELALISQFIGNASTVLEEQIQHLSSTTRSKSSKTTR</sequence>
<keyword evidence="2" id="KW-0238">DNA-binding</keyword>
<dbReference type="EMBL" id="LILB01000005">
    <property type="protein sequence ID" value="KOO48714.1"/>
    <property type="molecule type" value="Genomic_DNA"/>
</dbReference>
<keyword evidence="6" id="KW-1185">Reference proteome</keyword>
<organism evidence="5 6">
    <name type="scientific">Viridibacillus arvi</name>
    <dbReference type="NCBI Taxonomy" id="263475"/>
    <lineage>
        <taxon>Bacteria</taxon>
        <taxon>Bacillati</taxon>
        <taxon>Bacillota</taxon>
        <taxon>Bacilli</taxon>
        <taxon>Bacillales</taxon>
        <taxon>Caryophanaceae</taxon>
        <taxon>Viridibacillus</taxon>
    </lineage>
</organism>
<dbReference type="Gene3D" id="1.10.10.10">
    <property type="entry name" value="Winged helix-like DNA-binding domain superfamily/Winged helix DNA-binding domain"/>
    <property type="match status" value="1"/>
</dbReference>
<dbReference type="Pfam" id="PF01047">
    <property type="entry name" value="MarR"/>
    <property type="match status" value="1"/>
</dbReference>
<protein>
    <submittedName>
        <fullName evidence="5">MarR family transcriptional regulator</fullName>
    </submittedName>
</protein>
<dbReference type="GO" id="GO:0003677">
    <property type="term" value="F:DNA binding"/>
    <property type="evidence" value="ECO:0007669"/>
    <property type="project" value="UniProtKB-KW"/>
</dbReference>
<proteinExistence type="predicted"/>
<dbReference type="SMART" id="SM00347">
    <property type="entry name" value="HTH_MARR"/>
    <property type="match status" value="1"/>
</dbReference>
<evidence type="ECO:0000256" key="3">
    <source>
        <dbReference type="ARBA" id="ARBA00023163"/>
    </source>
</evidence>
<dbReference type="SUPFAM" id="SSF46785">
    <property type="entry name" value="Winged helix' DNA-binding domain"/>
    <property type="match status" value="1"/>
</dbReference>
<evidence type="ECO:0000259" key="4">
    <source>
        <dbReference type="PROSITE" id="PS50995"/>
    </source>
</evidence>
<dbReference type="InterPro" id="IPR036388">
    <property type="entry name" value="WH-like_DNA-bd_sf"/>
</dbReference>
<dbReference type="Proteomes" id="UP000036867">
    <property type="component" value="Unassembled WGS sequence"/>
</dbReference>
<reference evidence="6" key="1">
    <citation type="submission" date="2015-08" db="EMBL/GenBank/DDBJ databases">
        <title>Fjat-10028 dsm 16317.</title>
        <authorList>
            <person name="Liu B."/>
            <person name="Wang J."/>
            <person name="Zhu Y."/>
            <person name="Liu G."/>
            <person name="Chen Q."/>
            <person name="Chen Z."/>
            <person name="Lan J."/>
            <person name="Che J."/>
            <person name="Ge C."/>
            <person name="Shi H."/>
            <person name="Pan Z."/>
            <person name="Liu X."/>
        </authorList>
    </citation>
    <scope>NUCLEOTIDE SEQUENCE [LARGE SCALE GENOMIC DNA]</scope>
    <source>
        <strain evidence="6">DSM 16317</strain>
    </source>
</reference>
<evidence type="ECO:0000313" key="5">
    <source>
        <dbReference type="EMBL" id="KOO48714.1"/>
    </source>
</evidence>
<keyword evidence="1" id="KW-0805">Transcription regulation</keyword>
<evidence type="ECO:0000313" key="6">
    <source>
        <dbReference type="Proteomes" id="UP000036867"/>
    </source>
</evidence>
<evidence type="ECO:0000256" key="1">
    <source>
        <dbReference type="ARBA" id="ARBA00023015"/>
    </source>
</evidence>
<dbReference type="AlphaFoldDB" id="A0A0M0LCA6"/>
<dbReference type="PANTHER" id="PTHR42756">
    <property type="entry name" value="TRANSCRIPTIONAL REGULATOR, MARR"/>
    <property type="match status" value="1"/>
</dbReference>
<dbReference type="InterPro" id="IPR000835">
    <property type="entry name" value="HTH_MarR-typ"/>
</dbReference>
<dbReference type="PANTHER" id="PTHR42756:SF1">
    <property type="entry name" value="TRANSCRIPTIONAL REPRESSOR OF EMRAB OPERON"/>
    <property type="match status" value="1"/>
</dbReference>
<dbReference type="GO" id="GO:0003700">
    <property type="term" value="F:DNA-binding transcription factor activity"/>
    <property type="evidence" value="ECO:0007669"/>
    <property type="project" value="InterPro"/>
</dbReference>
<dbReference type="STRING" id="263475.AMD00_09765"/>
<name>A0A0M0LCA6_9BACL</name>
<dbReference type="PROSITE" id="PS50995">
    <property type="entry name" value="HTH_MARR_2"/>
    <property type="match status" value="1"/>
</dbReference>
<feature type="domain" description="HTH marR-type" evidence="4">
    <location>
        <begin position="13"/>
        <end position="145"/>
    </location>
</feature>
<dbReference type="InterPro" id="IPR036390">
    <property type="entry name" value="WH_DNA-bd_sf"/>
</dbReference>
<dbReference type="PATRIC" id="fig|263475.3.peg.3163"/>
<accession>A0A0M0LCA6</accession>
<evidence type="ECO:0000256" key="2">
    <source>
        <dbReference type="ARBA" id="ARBA00023125"/>
    </source>
</evidence>
<comment type="caution">
    <text evidence="5">The sequence shown here is derived from an EMBL/GenBank/DDBJ whole genome shotgun (WGS) entry which is preliminary data.</text>
</comment>